<evidence type="ECO:0000313" key="2">
    <source>
        <dbReference type="Proteomes" id="UP000299102"/>
    </source>
</evidence>
<sequence>MVTRLNHIQLSQLLRLPRFRFLLSCNSSQRRRINCPCAYRRRGNESNFIGDPFVRSFNERSFELRAGVALVSGAPQTAHKFKRGATELYPFGKRRHLICTLITGDLPFTALIQSKFECESRMFSPPWTNLCSRKPELVVMKDSKWFHTLCIQTERRASATTRDEQR</sequence>
<reference evidence="1 2" key="1">
    <citation type="journal article" date="2019" name="Commun. Biol.">
        <title>The bagworm genome reveals a unique fibroin gene that provides high tensile strength.</title>
        <authorList>
            <person name="Kono N."/>
            <person name="Nakamura H."/>
            <person name="Ohtoshi R."/>
            <person name="Tomita M."/>
            <person name="Numata K."/>
            <person name="Arakawa K."/>
        </authorList>
    </citation>
    <scope>NUCLEOTIDE SEQUENCE [LARGE SCALE GENOMIC DNA]</scope>
</reference>
<name>A0A4C1XXT4_EUMVA</name>
<dbReference type="EMBL" id="BGZK01001010">
    <property type="protein sequence ID" value="GBP68406.1"/>
    <property type="molecule type" value="Genomic_DNA"/>
</dbReference>
<protein>
    <submittedName>
        <fullName evidence="1">Uncharacterized protein</fullName>
    </submittedName>
</protein>
<dbReference type="Proteomes" id="UP000299102">
    <property type="component" value="Unassembled WGS sequence"/>
</dbReference>
<gene>
    <name evidence="1" type="ORF">EVAR_38642_1</name>
</gene>
<accession>A0A4C1XXT4</accession>
<dbReference type="AlphaFoldDB" id="A0A4C1XXT4"/>
<keyword evidence="2" id="KW-1185">Reference proteome</keyword>
<evidence type="ECO:0000313" key="1">
    <source>
        <dbReference type="EMBL" id="GBP68406.1"/>
    </source>
</evidence>
<proteinExistence type="predicted"/>
<organism evidence="1 2">
    <name type="scientific">Eumeta variegata</name>
    <name type="common">Bagworm moth</name>
    <name type="synonym">Eumeta japonica</name>
    <dbReference type="NCBI Taxonomy" id="151549"/>
    <lineage>
        <taxon>Eukaryota</taxon>
        <taxon>Metazoa</taxon>
        <taxon>Ecdysozoa</taxon>
        <taxon>Arthropoda</taxon>
        <taxon>Hexapoda</taxon>
        <taxon>Insecta</taxon>
        <taxon>Pterygota</taxon>
        <taxon>Neoptera</taxon>
        <taxon>Endopterygota</taxon>
        <taxon>Lepidoptera</taxon>
        <taxon>Glossata</taxon>
        <taxon>Ditrysia</taxon>
        <taxon>Tineoidea</taxon>
        <taxon>Psychidae</taxon>
        <taxon>Oiketicinae</taxon>
        <taxon>Eumeta</taxon>
    </lineage>
</organism>
<comment type="caution">
    <text evidence="1">The sequence shown here is derived from an EMBL/GenBank/DDBJ whole genome shotgun (WGS) entry which is preliminary data.</text>
</comment>